<dbReference type="Pfam" id="PF25925">
    <property type="entry name" value="DUF7970"/>
    <property type="match status" value="1"/>
</dbReference>
<dbReference type="EMBL" id="BMPF01000004">
    <property type="protein sequence ID" value="GGL39812.1"/>
    <property type="molecule type" value="Genomic_DNA"/>
</dbReference>
<comment type="caution">
    <text evidence="2">The sequence shown here is derived from an EMBL/GenBank/DDBJ whole genome shotgun (WGS) entry which is preliminary data.</text>
</comment>
<proteinExistence type="predicted"/>
<protein>
    <submittedName>
        <fullName evidence="2">Uncharacterized protein</fullName>
    </submittedName>
</protein>
<feature type="region of interest" description="Disordered" evidence="1">
    <location>
        <begin position="1"/>
        <end position="74"/>
    </location>
</feature>
<dbReference type="InterPro" id="IPR058276">
    <property type="entry name" value="DUF7970"/>
</dbReference>
<evidence type="ECO:0000256" key="1">
    <source>
        <dbReference type="SAM" id="MobiDB-lite"/>
    </source>
</evidence>
<feature type="compositionally biased region" description="Low complexity" evidence="1">
    <location>
        <begin position="45"/>
        <end position="59"/>
    </location>
</feature>
<feature type="compositionally biased region" description="Low complexity" evidence="1">
    <location>
        <begin position="26"/>
        <end position="38"/>
    </location>
</feature>
<dbReference type="AlphaFoldDB" id="A0A830FC57"/>
<sequence length="144" mass="15661">MPDDNRFASIGVDDDEKDTEADRSVTDSASDSDAAAVSGTGPEPATTDTSADSATSGTSPEVDPAESGPAFEFDAVQQKAVYPRPESWDEWEEALDFEVKRKLRDHGVKDITGRELDDAIARTIPEVTDLIVEKALEARRQKFD</sequence>
<gene>
    <name evidence="2" type="ORF">GCM10009037_24510</name>
</gene>
<evidence type="ECO:0000313" key="3">
    <source>
        <dbReference type="Proteomes" id="UP000628840"/>
    </source>
</evidence>
<dbReference type="Proteomes" id="UP000628840">
    <property type="component" value="Unassembled WGS sequence"/>
</dbReference>
<evidence type="ECO:0000313" key="2">
    <source>
        <dbReference type="EMBL" id="GGL39812.1"/>
    </source>
</evidence>
<organism evidence="2 3">
    <name type="scientific">Halarchaeum grantii</name>
    <dbReference type="NCBI Taxonomy" id="1193105"/>
    <lineage>
        <taxon>Archaea</taxon>
        <taxon>Methanobacteriati</taxon>
        <taxon>Methanobacteriota</taxon>
        <taxon>Stenosarchaea group</taxon>
        <taxon>Halobacteria</taxon>
        <taxon>Halobacteriales</taxon>
        <taxon>Halobacteriaceae</taxon>
    </lineage>
</organism>
<dbReference type="RefSeq" id="WP_188884050.1">
    <property type="nucleotide sequence ID" value="NZ_BMPF01000004.1"/>
</dbReference>
<dbReference type="OrthoDB" id="300423at2157"/>
<name>A0A830FC57_9EURY</name>
<reference evidence="2 3" key="1">
    <citation type="journal article" date="2019" name="Int. J. Syst. Evol. Microbiol.">
        <title>The Global Catalogue of Microorganisms (GCM) 10K type strain sequencing project: providing services to taxonomists for standard genome sequencing and annotation.</title>
        <authorList>
            <consortium name="The Broad Institute Genomics Platform"/>
            <consortium name="The Broad Institute Genome Sequencing Center for Infectious Disease"/>
            <person name="Wu L."/>
            <person name="Ma J."/>
        </authorList>
    </citation>
    <scope>NUCLEOTIDE SEQUENCE [LARGE SCALE GENOMIC DNA]</scope>
    <source>
        <strain evidence="2 3">JCM 19585</strain>
    </source>
</reference>
<keyword evidence="3" id="KW-1185">Reference proteome</keyword>
<accession>A0A830FC57</accession>